<protein>
    <submittedName>
        <fullName evidence="3">FtsZ-binding cell division protein ZapB</fullName>
    </submittedName>
</protein>
<dbReference type="Proteomes" id="UP000313988">
    <property type="component" value="Unassembled WGS sequence"/>
</dbReference>
<keyword evidence="2" id="KW-0732">Signal</keyword>
<gene>
    <name evidence="4" type="ORF">FHR04_12355</name>
    <name evidence="3" type="ORF">HNQ04_002343</name>
</gene>
<dbReference type="AlphaFoldDB" id="A0A5C4Y4F3"/>
<feature type="signal peptide" evidence="2">
    <location>
        <begin position="1"/>
        <end position="20"/>
    </location>
</feature>
<reference evidence="4 5" key="1">
    <citation type="submission" date="2019-06" db="EMBL/GenBank/DDBJ databases">
        <title>Genome sequence of Deinococcus radiopugnans ATCC 19172.</title>
        <authorList>
            <person name="Maclea K.S."/>
            <person name="Maynard C.R."/>
        </authorList>
    </citation>
    <scope>NUCLEOTIDE SEQUENCE [LARGE SCALE GENOMIC DNA]</scope>
    <source>
        <strain evidence="4 5">ATCC 19172</strain>
    </source>
</reference>
<dbReference type="Proteomes" id="UP000629870">
    <property type="component" value="Unassembled WGS sequence"/>
</dbReference>
<comment type="caution">
    <text evidence="4">The sequence shown here is derived from an EMBL/GenBank/DDBJ whole genome shotgun (WGS) entry which is preliminary data.</text>
</comment>
<accession>A0A5C4Y4F3</accession>
<dbReference type="EMBL" id="VDMO01000012">
    <property type="protein sequence ID" value="TNM70685.1"/>
    <property type="molecule type" value="Genomic_DNA"/>
</dbReference>
<evidence type="ECO:0000256" key="1">
    <source>
        <dbReference type="SAM" id="Coils"/>
    </source>
</evidence>
<evidence type="ECO:0000313" key="5">
    <source>
        <dbReference type="Proteomes" id="UP000313988"/>
    </source>
</evidence>
<keyword evidence="6" id="KW-1185">Reference proteome</keyword>
<keyword evidence="3" id="KW-0132">Cell division</keyword>
<evidence type="ECO:0000256" key="2">
    <source>
        <dbReference type="SAM" id="SignalP"/>
    </source>
</evidence>
<keyword evidence="3" id="KW-0131">Cell cycle</keyword>
<reference evidence="3 6" key="2">
    <citation type="submission" date="2020-08" db="EMBL/GenBank/DDBJ databases">
        <title>Genomic Encyclopedia of Type Strains, Phase IV (KMG-IV): sequencing the most valuable type-strain genomes for metagenomic binning, comparative biology and taxonomic classification.</title>
        <authorList>
            <person name="Goeker M."/>
        </authorList>
    </citation>
    <scope>NUCLEOTIDE SEQUENCE [LARGE SCALE GENOMIC DNA]</scope>
    <source>
        <strain evidence="3 6">DSM 12027</strain>
    </source>
</reference>
<evidence type="ECO:0000313" key="3">
    <source>
        <dbReference type="EMBL" id="MBB6017081.1"/>
    </source>
</evidence>
<evidence type="ECO:0000313" key="4">
    <source>
        <dbReference type="EMBL" id="TNM70685.1"/>
    </source>
</evidence>
<dbReference type="RefSeq" id="WP_139403712.1">
    <property type="nucleotide sequence ID" value="NZ_JACHEW010000011.1"/>
</dbReference>
<feature type="coiled-coil region" evidence="1">
    <location>
        <begin position="280"/>
        <end position="311"/>
    </location>
</feature>
<sequence>MRARALGLTLLLTAAAPAQAAGWDDLGGLLQQACSAGGVAGVAVNTGETLKWVCQLRSMHAFISNNIINGDWQGFARDVVGQYAGEFLGQLGEYLGVGQLNAYTEKLNEALQGNYTGFRSAMYGAVNDIMKARQDVNTPFPKDTAGGIAATAIHSNPNLALSNRLARLQDAMDAADGLEKAFKAKKTQDEATRALEANTAGALSNATGVIGIPGVGTGVADRLAGDAATALSAREVAEIQVRLGAEQLKQDATMSVALLNQLSEVVQQQVMTNTHLLMERNQREEEMVSQEEQLNREVEALAQENVDAAVENGQNITGAYANAASVFKTGEPLDFAGAAP</sequence>
<keyword evidence="1" id="KW-0175">Coiled coil</keyword>
<feature type="chain" id="PRO_5022742151" evidence="2">
    <location>
        <begin position="21"/>
        <end position="340"/>
    </location>
</feature>
<proteinExistence type="predicted"/>
<evidence type="ECO:0000313" key="6">
    <source>
        <dbReference type="Proteomes" id="UP000629870"/>
    </source>
</evidence>
<name>A0A5C4Y4F3_9DEIO</name>
<dbReference type="GO" id="GO:0051301">
    <property type="term" value="P:cell division"/>
    <property type="evidence" value="ECO:0007669"/>
    <property type="project" value="UniProtKB-KW"/>
</dbReference>
<dbReference type="OrthoDB" id="67322at2"/>
<dbReference type="EMBL" id="JACHEW010000011">
    <property type="protein sequence ID" value="MBB6017081.1"/>
    <property type="molecule type" value="Genomic_DNA"/>
</dbReference>
<organism evidence="4 5">
    <name type="scientific">Deinococcus radiopugnans ATCC 19172</name>
    <dbReference type="NCBI Taxonomy" id="585398"/>
    <lineage>
        <taxon>Bacteria</taxon>
        <taxon>Thermotogati</taxon>
        <taxon>Deinococcota</taxon>
        <taxon>Deinococci</taxon>
        <taxon>Deinococcales</taxon>
        <taxon>Deinococcaceae</taxon>
        <taxon>Deinococcus</taxon>
    </lineage>
</organism>